<dbReference type="CDD" id="cd04301">
    <property type="entry name" value="NAT_SF"/>
    <property type="match status" value="1"/>
</dbReference>
<comment type="caution">
    <text evidence="2">The sequence shown here is derived from an EMBL/GenBank/DDBJ whole genome shotgun (WGS) entry which is preliminary data.</text>
</comment>
<reference evidence="2" key="2">
    <citation type="submission" date="2021-04" db="EMBL/GenBank/DDBJ databases">
        <authorList>
            <person name="Gilroy R."/>
        </authorList>
    </citation>
    <scope>NUCLEOTIDE SEQUENCE</scope>
    <source>
        <strain evidence="2">421</strain>
    </source>
</reference>
<organism evidence="2 3">
    <name type="scientific">Candidatus Eubacterium faecipullorum</name>
    <dbReference type="NCBI Taxonomy" id="2838571"/>
    <lineage>
        <taxon>Bacteria</taxon>
        <taxon>Bacillati</taxon>
        <taxon>Bacillota</taxon>
        <taxon>Clostridia</taxon>
        <taxon>Eubacteriales</taxon>
        <taxon>Eubacteriaceae</taxon>
        <taxon>Eubacterium</taxon>
    </lineage>
</organism>
<evidence type="ECO:0000259" key="1">
    <source>
        <dbReference type="PROSITE" id="PS51186"/>
    </source>
</evidence>
<dbReference type="Gene3D" id="3.40.630.30">
    <property type="match status" value="1"/>
</dbReference>
<dbReference type="GO" id="GO:0016747">
    <property type="term" value="F:acyltransferase activity, transferring groups other than amino-acyl groups"/>
    <property type="evidence" value="ECO:0007669"/>
    <property type="project" value="InterPro"/>
</dbReference>
<name>A0A9D1UEQ5_9FIRM</name>
<evidence type="ECO:0000313" key="3">
    <source>
        <dbReference type="Proteomes" id="UP000824205"/>
    </source>
</evidence>
<accession>A0A9D1UEQ5</accession>
<gene>
    <name evidence="2" type="ORF">IAA48_01205</name>
</gene>
<dbReference type="EMBL" id="DXGE01000006">
    <property type="protein sequence ID" value="HIW85092.1"/>
    <property type="molecule type" value="Genomic_DNA"/>
</dbReference>
<dbReference type="PROSITE" id="PS51186">
    <property type="entry name" value="GNAT"/>
    <property type="match status" value="1"/>
</dbReference>
<sequence>MIFENTPRIETDALILRRFNEKDLGALLKIFGDRETNTYLPWFPAKDIKGAKEFYNVRYAAKYLEKQAYAYAVCLKKDDIPIGYVNLETQGAFDLGYGLLPQYRGRGIITEACRAVLIRAQSNGFDFVTATHDVNNPKSGAVMQRLGMKYCYSYREQWQPKNISVVFRMYQLNFNKDCPVYEEYKKISREWFKEQFAYENEKKEKSGIAPCRMQPLSAALRNGGSEF</sequence>
<feature type="domain" description="N-acetyltransferase" evidence="1">
    <location>
        <begin position="14"/>
        <end position="170"/>
    </location>
</feature>
<dbReference type="InterPro" id="IPR016181">
    <property type="entry name" value="Acyl_CoA_acyltransferase"/>
</dbReference>
<dbReference type="InterPro" id="IPR000182">
    <property type="entry name" value="GNAT_dom"/>
</dbReference>
<dbReference type="PANTHER" id="PTHR43792">
    <property type="entry name" value="GNAT FAMILY, PUTATIVE (AFU_ORTHOLOGUE AFUA_3G00765)-RELATED-RELATED"/>
    <property type="match status" value="1"/>
</dbReference>
<dbReference type="Pfam" id="PF13302">
    <property type="entry name" value="Acetyltransf_3"/>
    <property type="match status" value="1"/>
</dbReference>
<protein>
    <submittedName>
        <fullName evidence="2">GNAT family N-acetyltransferase</fullName>
    </submittedName>
</protein>
<dbReference type="AlphaFoldDB" id="A0A9D1UEQ5"/>
<reference evidence="2" key="1">
    <citation type="journal article" date="2021" name="PeerJ">
        <title>Extensive microbial diversity within the chicken gut microbiome revealed by metagenomics and culture.</title>
        <authorList>
            <person name="Gilroy R."/>
            <person name="Ravi A."/>
            <person name="Getino M."/>
            <person name="Pursley I."/>
            <person name="Horton D.L."/>
            <person name="Alikhan N.F."/>
            <person name="Baker D."/>
            <person name="Gharbi K."/>
            <person name="Hall N."/>
            <person name="Watson M."/>
            <person name="Adriaenssens E.M."/>
            <person name="Foster-Nyarko E."/>
            <person name="Jarju S."/>
            <person name="Secka A."/>
            <person name="Antonio M."/>
            <person name="Oren A."/>
            <person name="Chaudhuri R.R."/>
            <person name="La Ragione R."/>
            <person name="Hildebrand F."/>
            <person name="Pallen M.J."/>
        </authorList>
    </citation>
    <scope>NUCLEOTIDE SEQUENCE</scope>
    <source>
        <strain evidence="2">421</strain>
    </source>
</reference>
<dbReference type="SUPFAM" id="SSF55729">
    <property type="entry name" value="Acyl-CoA N-acyltransferases (Nat)"/>
    <property type="match status" value="1"/>
</dbReference>
<dbReference type="Proteomes" id="UP000824205">
    <property type="component" value="Unassembled WGS sequence"/>
</dbReference>
<dbReference type="PANTHER" id="PTHR43792:SF1">
    <property type="entry name" value="N-ACETYLTRANSFERASE DOMAIN-CONTAINING PROTEIN"/>
    <property type="match status" value="1"/>
</dbReference>
<proteinExistence type="predicted"/>
<dbReference type="InterPro" id="IPR051531">
    <property type="entry name" value="N-acetyltransferase"/>
</dbReference>
<evidence type="ECO:0000313" key="2">
    <source>
        <dbReference type="EMBL" id="HIW85092.1"/>
    </source>
</evidence>